<dbReference type="Pfam" id="PF10145">
    <property type="entry name" value="PhageMin_Tail"/>
    <property type="match status" value="1"/>
</dbReference>
<keyword evidence="3" id="KW-0812">Transmembrane</keyword>
<feature type="coiled-coil region" evidence="1">
    <location>
        <begin position="830"/>
        <end position="889"/>
    </location>
</feature>
<feature type="transmembrane region" description="Helical" evidence="3">
    <location>
        <begin position="569"/>
        <end position="591"/>
    </location>
</feature>
<proteinExistence type="predicted"/>
<feature type="coiled-coil region" evidence="1">
    <location>
        <begin position="1168"/>
        <end position="1217"/>
    </location>
</feature>
<dbReference type="InterPro" id="IPR010090">
    <property type="entry name" value="Phage_tape_meas"/>
</dbReference>
<accession>A0ABW6B0D2</accession>
<reference evidence="6" key="1">
    <citation type="journal article" date="2019" name="Int. J. Syst. Evol. Microbiol.">
        <title>The Global Catalogue of Microorganisms (GCM) 10K type strain sequencing project: providing services to taxonomists for standard genome sequencing and annotation.</title>
        <authorList>
            <consortium name="The Broad Institute Genomics Platform"/>
            <consortium name="The Broad Institute Genome Sequencing Center for Infectious Disease"/>
            <person name="Wu L."/>
            <person name="Ma J."/>
        </authorList>
    </citation>
    <scope>NUCLEOTIDE SEQUENCE [LARGE SCALE GENOMIC DNA]</scope>
    <source>
        <strain evidence="6">KCTC 23098</strain>
    </source>
</reference>
<evidence type="ECO:0000313" key="5">
    <source>
        <dbReference type="EMBL" id="MFD2962767.1"/>
    </source>
</evidence>
<feature type="region of interest" description="Disordered" evidence="2">
    <location>
        <begin position="1366"/>
        <end position="1391"/>
    </location>
</feature>
<dbReference type="NCBIfam" id="TIGR01760">
    <property type="entry name" value="tape_meas_TP901"/>
    <property type="match status" value="1"/>
</dbReference>
<feature type="coiled-coil region" evidence="1">
    <location>
        <begin position="734"/>
        <end position="793"/>
    </location>
</feature>
<sequence length="1445" mass="159283">MAKSKLKSEDLMLNIIVNGNKAQSDIAKLGREIQDAKTKTRDLERQQKELEKQGKRDSDAYRQLTAEINKNNQAIDQNRQKLAALNQSLKLEEQTEKQLEAQLKNIIRLRKEAVPDSAPYKAYSDQIEAIKNRLAELRNGAKETDSAFERLSNGFQKYFAIMTGAIASFIASLSSIKKAVEDYAAFDDVLASVQKTTGLTKTAVKELNKELTEIETRTSQEDLLGLGRIGGKLGINELDDLAGFVRATNQIVVALNEDLGGNVEETVNQLGKLVDIFGLKEVYGMEDALLKVGSAINELGANSTASEAYLVDFTNRMAGIAPITGLTIDQILGLGATLDQFGQSSEVSTTALSKLFIKMAQEADKYSRYAGMSVTEFKDLLEKDFMAAFQRVLEGVRGNANGINELAASLGDLGVDGGRVVAVLGTLANNTDALRTQLDLASVSLREGTSITKEYNTMNETAAAELDKKKKEVKALWVELGERLWPAYTTGLGVLSSFIQAVKTIIGFVAENRKVIITLTTAIVSYYATVRLMQAYRFAVIALSFAYETLFGSATRAAAAQKLNNTAAAAGQVIVTAYRVVVLSFAVAYNVLTGNMARAAAAQRLLNATMLANPVGIVVAAVAALSTAIYLYTRRATEAERVTKLLADANGEVEKAVSAERSELERNTKAISDNTLTRDEKLTAVKNLRALMPDVLQDYTNEEILAGKATEAIARQTEALLLQAKVRAGQGVLAKRYEERAELVERRRQGLAGASMWERLTAGFRATNGKSTAQAYEEMLDEQIKIIDEANDVFGEEVLKSQAKLNAMLVKRPDPLVVGSVTPSGDGSDSKANKARLKALEEEQKNYNERLKAANLFRENLSELTDQQLQQLLALQKQHQTKMDEINKQFGHSEKTITLTAQVEIDKRAKAYETEQNRIIASQKSTIEQENDAHQLRLEKAGLAGKQREDLTAHQLKVLEILEQTHQANLNKLDAQAMKKEIEERQQNFQNELSEMRIRNNEELSQVKTLADAKLKLEGSVSPKVLQQVKTLQEARKLLNKKYQQEENELTKKNLEALLSDLQTVLDTGEWKGIDLSDKIISDEEKKGLMDKVTEIKKILAGLLLESLPGKEENDYGNMDILGMTKDQWLGLFKNLDDTKRTFLEVMAVAQSFQQLWGQYNQMVSAGEKRALQEFEQATQKKKDALQAQLDSGRISQEAYNKRVEKLDKDLDKRRAQMEYNQAKRDRALAIASAITNTAVAVTKALPNLFLAALVGSMGALQLATILKTPLPAVPGREEGGFAVQREQDGKVFNARRSRKRMGMINRPSILVAENGREFVLSNQAVENPELRPLISVIDTAQRNGTISTIGMEDVMAQTMANRTMQGRASGGTYSGDPVSSGSSTTGSVNPYEATNELLRKNLEATDRLNETIKRGITAEVAILGKNGFREKMNELTAIEKDANI</sequence>
<dbReference type="PANTHER" id="PTHR23159:SF31">
    <property type="entry name" value="CENTROSOME-ASSOCIATED PROTEIN CEP250 ISOFORM X1"/>
    <property type="match status" value="1"/>
</dbReference>
<keyword evidence="3" id="KW-0472">Membrane</keyword>
<organism evidence="5 6">
    <name type="scientific">Olivibacter jilunii</name>
    <dbReference type="NCBI Taxonomy" id="985016"/>
    <lineage>
        <taxon>Bacteria</taxon>
        <taxon>Pseudomonadati</taxon>
        <taxon>Bacteroidota</taxon>
        <taxon>Sphingobacteriia</taxon>
        <taxon>Sphingobacteriales</taxon>
        <taxon>Sphingobacteriaceae</taxon>
        <taxon>Olivibacter</taxon>
    </lineage>
</organism>
<feature type="transmembrane region" description="Helical" evidence="3">
    <location>
        <begin position="611"/>
        <end position="632"/>
    </location>
</feature>
<feature type="coiled-coil region" evidence="1">
    <location>
        <begin position="972"/>
        <end position="999"/>
    </location>
</feature>
<dbReference type="EMBL" id="JBHUPA010000007">
    <property type="protein sequence ID" value="MFD2962767.1"/>
    <property type="molecule type" value="Genomic_DNA"/>
</dbReference>
<feature type="region of interest" description="Disordered" evidence="2">
    <location>
        <begin position="37"/>
        <end position="58"/>
    </location>
</feature>
<evidence type="ECO:0000313" key="6">
    <source>
        <dbReference type="Proteomes" id="UP001597560"/>
    </source>
</evidence>
<gene>
    <name evidence="5" type="ORF">ACFS6J_13290</name>
</gene>
<evidence type="ECO:0000256" key="1">
    <source>
        <dbReference type="SAM" id="Coils"/>
    </source>
</evidence>
<dbReference type="Proteomes" id="UP001597560">
    <property type="component" value="Unassembled WGS sequence"/>
</dbReference>
<evidence type="ECO:0000256" key="3">
    <source>
        <dbReference type="SAM" id="Phobius"/>
    </source>
</evidence>
<feature type="compositionally biased region" description="Low complexity" evidence="2">
    <location>
        <begin position="1379"/>
        <end position="1389"/>
    </location>
</feature>
<dbReference type="PANTHER" id="PTHR23159">
    <property type="entry name" value="CENTROSOMAL PROTEIN 2"/>
    <property type="match status" value="1"/>
</dbReference>
<name>A0ABW6B0D2_9SPHI</name>
<dbReference type="RefSeq" id="WP_377611006.1">
    <property type="nucleotide sequence ID" value="NZ_JBHUPA010000007.1"/>
</dbReference>
<protein>
    <submittedName>
        <fullName evidence="5">Phage tail tape measure protein</fullName>
    </submittedName>
</protein>
<keyword evidence="6" id="KW-1185">Reference proteome</keyword>
<feature type="domain" description="Phage tail tape measure protein" evidence="4">
    <location>
        <begin position="209"/>
        <end position="398"/>
    </location>
</feature>
<comment type="caution">
    <text evidence="5">The sequence shown here is derived from an EMBL/GenBank/DDBJ whole genome shotgun (WGS) entry which is preliminary data.</text>
</comment>
<evidence type="ECO:0000259" key="4">
    <source>
        <dbReference type="Pfam" id="PF10145"/>
    </source>
</evidence>
<keyword evidence="3" id="KW-1133">Transmembrane helix</keyword>
<evidence type="ECO:0000256" key="2">
    <source>
        <dbReference type="SAM" id="MobiDB-lite"/>
    </source>
</evidence>
<keyword evidence="1" id="KW-0175">Coiled coil</keyword>
<feature type="coiled-coil region" evidence="1">
    <location>
        <begin position="1029"/>
        <end position="1056"/>
    </location>
</feature>